<name>A0A1X7M2F9_9BURK</name>
<dbReference type="AlphaFoldDB" id="A0A1X7M2F9"/>
<keyword evidence="2" id="KW-1185">Reference proteome</keyword>
<reference evidence="2" key="1">
    <citation type="submission" date="2017-04" db="EMBL/GenBank/DDBJ databases">
        <authorList>
            <person name="Varghese N."/>
            <person name="Submissions S."/>
        </authorList>
    </citation>
    <scope>NUCLEOTIDE SEQUENCE [LARGE SCALE GENOMIC DNA]</scope>
    <source>
        <strain evidence="2">LMG 29540</strain>
    </source>
</reference>
<dbReference type="EMBL" id="FXAT01000016">
    <property type="protein sequence ID" value="SMG60356.1"/>
    <property type="molecule type" value="Genomic_DNA"/>
</dbReference>
<sequence length="33" mass="3663">MKEPTVPYASLANPGFSQSTYEIAIDDGFMILR</sequence>
<dbReference type="Proteomes" id="UP000193228">
    <property type="component" value="Unassembled WGS sequence"/>
</dbReference>
<evidence type="ECO:0000313" key="2">
    <source>
        <dbReference type="Proteomes" id="UP000193228"/>
    </source>
</evidence>
<gene>
    <name evidence="1" type="ORF">SAMN06265784_11625</name>
</gene>
<proteinExistence type="predicted"/>
<accession>A0A1X7M2F9</accession>
<evidence type="ECO:0000313" key="1">
    <source>
        <dbReference type="EMBL" id="SMG60356.1"/>
    </source>
</evidence>
<organism evidence="1 2">
    <name type="scientific">Paraburkholderia susongensis</name>
    <dbReference type="NCBI Taxonomy" id="1515439"/>
    <lineage>
        <taxon>Bacteria</taxon>
        <taxon>Pseudomonadati</taxon>
        <taxon>Pseudomonadota</taxon>
        <taxon>Betaproteobacteria</taxon>
        <taxon>Burkholderiales</taxon>
        <taxon>Burkholderiaceae</taxon>
        <taxon>Paraburkholderia</taxon>
    </lineage>
</organism>
<protein>
    <submittedName>
        <fullName evidence="1">Uncharacterized protein</fullName>
    </submittedName>
</protein>